<evidence type="ECO:0000256" key="6">
    <source>
        <dbReference type="ARBA" id="ARBA00022868"/>
    </source>
</evidence>
<dbReference type="GO" id="GO:0005886">
    <property type="term" value="C:plasma membrane"/>
    <property type="evidence" value="ECO:0007669"/>
    <property type="project" value="UniProtKB-SubCell"/>
</dbReference>
<evidence type="ECO:0000256" key="2">
    <source>
        <dbReference type="ARBA" id="ARBA00004651"/>
    </source>
</evidence>
<keyword evidence="5 12" id="KW-0812">Transmembrane</keyword>
<dbReference type="Proteomes" id="UP000050741">
    <property type="component" value="Unassembled WGS sequence"/>
</dbReference>
<keyword evidence="8 12" id="KW-1133">Transmembrane helix</keyword>
<dbReference type="WBParaSite" id="GPLIN_001604600">
    <property type="protein sequence ID" value="GPLIN_001604600"/>
    <property type="gene ID" value="GPLIN_001604600"/>
</dbReference>
<sequence length="159" mass="19508">MFFLFYRHGTTLTPVLGSDDLHQRMLQRPLRDWERSPPRIPLIPRITYCDYNYVSLGNTHTLTYRCYLDANWHERTALFTWVMLGFLTLVNVGNLLFWLEWAFRMKLKNQRRKWVLRKWLCDKDDFLPWQQPHMDKFAEQFRTGNLLLFYYIEAHTDRV</sequence>
<evidence type="ECO:0000256" key="5">
    <source>
        <dbReference type="ARBA" id="ARBA00022692"/>
    </source>
</evidence>
<evidence type="ECO:0000256" key="7">
    <source>
        <dbReference type="ARBA" id="ARBA00022949"/>
    </source>
</evidence>
<protein>
    <recommendedName>
        <fullName evidence="12">Innexin</fullName>
    </recommendedName>
</protein>
<evidence type="ECO:0000256" key="1">
    <source>
        <dbReference type="ARBA" id="ARBA00004610"/>
    </source>
</evidence>
<reference evidence="13" key="2">
    <citation type="submission" date="2014-05" db="EMBL/GenBank/DDBJ databases">
        <title>The genome and life-stage specific transcriptomes of Globodera pallida elucidate key aspects of plant parasitism by a cyst nematode.</title>
        <authorList>
            <person name="Cotton J.A."/>
            <person name="Lilley C.J."/>
            <person name="Jones L.M."/>
            <person name="Kikuchi T."/>
            <person name="Reid A.J."/>
            <person name="Thorpe P."/>
            <person name="Tsai I.J."/>
            <person name="Beasley H."/>
            <person name="Blok V."/>
            <person name="Cock P.J.A."/>
            <person name="Van den Akker S.E."/>
            <person name="Holroyd N."/>
            <person name="Hunt M."/>
            <person name="Mantelin S."/>
            <person name="Naghra H."/>
            <person name="Pain A."/>
            <person name="Palomares-Rius J.E."/>
            <person name="Zarowiecki M."/>
            <person name="Berriman M."/>
            <person name="Jones J.T."/>
            <person name="Urwin P.E."/>
        </authorList>
    </citation>
    <scope>NUCLEOTIDE SEQUENCE [LARGE SCALE GENOMIC DNA]</scope>
    <source>
        <strain evidence="13">Lindley</strain>
    </source>
</reference>
<keyword evidence="3 12" id="KW-0813">Transport</keyword>
<keyword evidence="7" id="KW-0965">Cell junction</keyword>
<dbReference type="AlphaFoldDB" id="A0A183CT38"/>
<proteinExistence type="inferred from homology"/>
<comment type="subcellular location">
    <subcellularLocation>
        <location evidence="1">Cell junction</location>
        <location evidence="1">Gap junction</location>
    </subcellularLocation>
    <subcellularLocation>
        <location evidence="2 12">Cell membrane</location>
        <topology evidence="2 12">Multi-pass membrane protein</topology>
    </subcellularLocation>
</comment>
<evidence type="ECO:0000256" key="3">
    <source>
        <dbReference type="ARBA" id="ARBA00022448"/>
    </source>
</evidence>
<dbReference type="PANTHER" id="PTHR11893">
    <property type="entry name" value="INNEXIN"/>
    <property type="match status" value="1"/>
</dbReference>
<name>A0A183CT38_GLOPA</name>
<evidence type="ECO:0000313" key="13">
    <source>
        <dbReference type="Proteomes" id="UP000050741"/>
    </source>
</evidence>
<evidence type="ECO:0000256" key="8">
    <source>
        <dbReference type="ARBA" id="ARBA00022989"/>
    </source>
</evidence>
<keyword evidence="10 12" id="KW-0472">Membrane</keyword>
<comment type="similarity">
    <text evidence="12">Belongs to the pannexin family.</text>
</comment>
<dbReference type="GO" id="GO:0005921">
    <property type="term" value="C:gap junction"/>
    <property type="evidence" value="ECO:0007669"/>
    <property type="project" value="UniProtKB-SubCell"/>
</dbReference>
<evidence type="ECO:0000256" key="10">
    <source>
        <dbReference type="ARBA" id="ARBA00023136"/>
    </source>
</evidence>
<dbReference type="PROSITE" id="PS51013">
    <property type="entry name" value="PANNEXIN"/>
    <property type="match status" value="1"/>
</dbReference>
<dbReference type="GO" id="GO:0034220">
    <property type="term" value="P:monoatomic ion transmembrane transport"/>
    <property type="evidence" value="ECO:0007669"/>
    <property type="project" value="UniProtKB-KW"/>
</dbReference>
<dbReference type="InterPro" id="IPR000990">
    <property type="entry name" value="Innexin"/>
</dbReference>
<feature type="transmembrane region" description="Helical" evidence="12">
    <location>
        <begin position="78"/>
        <end position="103"/>
    </location>
</feature>
<keyword evidence="4" id="KW-1003">Cell membrane</keyword>
<organism evidence="13 14">
    <name type="scientific">Globodera pallida</name>
    <name type="common">Potato cyst nematode worm</name>
    <name type="synonym">Heterodera pallida</name>
    <dbReference type="NCBI Taxonomy" id="36090"/>
    <lineage>
        <taxon>Eukaryota</taxon>
        <taxon>Metazoa</taxon>
        <taxon>Ecdysozoa</taxon>
        <taxon>Nematoda</taxon>
        <taxon>Chromadorea</taxon>
        <taxon>Rhabditida</taxon>
        <taxon>Tylenchina</taxon>
        <taxon>Tylenchomorpha</taxon>
        <taxon>Tylenchoidea</taxon>
        <taxon>Heteroderidae</taxon>
        <taxon>Heteroderinae</taxon>
        <taxon>Globodera</taxon>
    </lineage>
</organism>
<keyword evidence="13" id="KW-1185">Reference proteome</keyword>
<keyword evidence="6" id="KW-0303">Gap junction</keyword>
<reference evidence="13" key="1">
    <citation type="submission" date="2013-12" db="EMBL/GenBank/DDBJ databases">
        <authorList>
            <person name="Aslett M."/>
        </authorList>
    </citation>
    <scope>NUCLEOTIDE SEQUENCE [LARGE SCALE GENOMIC DNA]</scope>
    <source>
        <strain evidence="13">Lindley</strain>
    </source>
</reference>
<gene>
    <name evidence="12" type="primary">inx</name>
</gene>
<evidence type="ECO:0000256" key="9">
    <source>
        <dbReference type="ARBA" id="ARBA00023065"/>
    </source>
</evidence>
<keyword evidence="9 12" id="KW-0406">Ion transport</keyword>
<evidence type="ECO:0000256" key="12">
    <source>
        <dbReference type="RuleBase" id="RU010713"/>
    </source>
</evidence>
<evidence type="ECO:0000256" key="4">
    <source>
        <dbReference type="ARBA" id="ARBA00022475"/>
    </source>
</evidence>
<comment type="caution">
    <text evidence="12">Lacks conserved residue(s) required for the propagation of feature annotation.</text>
</comment>
<evidence type="ECO:0000313" key="14">
    <source>
        <dbReference type="WBParaSite" id="GPLIN_001604600"/>
    </source>
</evidence>
<comment type="function">
    <text evidence="12">Structural component of the gap junctions.</text>
</comment>
<keyword evidence="11 12" id="KW-0407">Ion channel</keyword>
<dbReference type="PANTHER" id="PTHR11893:SF36">
    <property type="entry name" value="INNEXIN-5"/>
    <property type="match status" value="1"/>
</dbReference>
<evidence type="ECO:0000256" key="11">
    <source>
        <dbReference type="ARBA" id="ARBA00023303"/>
    </source>
</evidence>
<dbReference type="Pfam" id="PF00876">
    <property type="entry name" value="Innexin"/>
    <property type="match status" value="1"/>
</dbReference>
<accession>A0A183CT38</accession>
<reference evidence="14" key="3">
    <citation type="submission" date="2016-06" db="UniProtKB">
        <authorList>
            <consortium name="WormBaseParasite"/>
        </authorList>
    </citation>
    <scope>IDENTIFICATION</scope>
</reference>